<evidence type="ECO:0000256" key="5">
    <source>
        <dbReference type="ARBA" id="ARBA00033748"/>
    </source>
</evidence>
<dbReference type="InterPro" id="IPR036661">
    <property type="entry name" value="Luciferase-like_sf"/>
</dbReference>
<sequence>MSVRQMKFGLFLMGVGHHIAAWRHPDVRPEWCEDFTFFRRIAEIAEQGKLDMLFVSDGLAIEPLSHPAEIVRLEPFTLLAALAAVTNRIGLAGTASTTYNEPFHIARKFSSLDHISRGRAAWNIVTSYYEEEAYNFSQTAHLEHRLRYERAREFVDVVNGLWESWDEEALIRDQSSGIYFHAEKWRPLNHHGTHFSVRGPLNSSRPPQGKPVLIQAGSSQDGIRFAAHVAEVVFTAQSTLTDAQRFYQTVKQEAARAGRNPDHILIMPGVAPYIGRTEQEAREQYEQLQELIVPEVGLAFLSDYLGGIDFSGYSLDDPLPDDIPETNGNQSRRQLIIDLARRERLTIRQLYQRIAGARGHFTIIGTPEQVADQLEYWFLQGAADGFNLMFPYYPNGLQSFVEHVIPILQKRGLFRRNYEGTTLRDHLGLPVPKSIRV</sequence>
<dbReference type="NCBIfam" id="TIGR03860">
    <property type="entry name" value="FMN_nitrolo"/>
    <property type="match status" value="1"/>
</dbReference>
<keyword evidence="1 6" id="KW-0285">Flavoprotein</keyword>
<keyword evidence="3" id="KW-0560">Oxidoreductase</keyword>
<dbReference type="SUPFAM" id="SSF51679">
    <property type="entry name" value="Bacterial luciferase-like"/>
    <property type="match status" value="1"/>
</dbReference>
<dbReference type="PANTHER" id="PTHR30011">
    <property type="entry name" value="ALKANESULFONATE MONOOXYGENASE-RELATED"/>
    <property type="match status" value="1"/>
</dbReference>
<evidence type="ECO:0000313" key="8">
    <source>
        <dbReference type="EMBL" id="AJG38047.1"/>
    </source>
</evidence>
<dbReference type="PANTHER" id="PTHR30011:SF16">
    <property type="entry name" value="C2H2 FINGER DOMAIN TRANSCRIPTION FACTOR (EUROFUNG)-RELATED"/>
    <property type="match status" value="1"/>
</dbReference>
<dbReference type="Pfam" id="PF00296">
    <property type="entry name" value="Bac_luciferase"/>
    <property type="match status" value="1"/>
</dbReference>
<dbReference type="InterPro" id="IPR016215">
    <property type="entry name" value="NTA_MOA"/>
</dbReference>
<evidence type="ECO:0000256" key="2">
    <source>
        <dbReference type="ARBA" id="ARBA00022643"/>
    </source>
</evidence>
<dbReference type="SMR" id="A0A0B5KH34"/>
<feature type="binding site" evidence="6">
    <location>
        <position position="57"/>
    </location>
    <ligand>
        <name>FMN</name>
        <dbReference type="ChEBI" id="CHEBI:58210"/>
    </ligand>
</feature>
<feature type="binding site" evidence="6">
    <location>
        <position position="219"/>
    </location>
    <ligand>
        <name>FMN</name>
        <dbReference type="ChEBI" id="CHEBI:58210"/>
    </ligand>
</feature>
<keyword evidence="2 6" id="KW-0288">FMN</keyword>
<feature type="binding site" evidence="6">
    <location>
        <position position="94"/>
    </location>
    <ligand>
        <name>FMN</name>
        <dbReference type="ChEBI" id="CHEBI:58210"/>
    </ligand>
</feature>
<dbReference type="InterPro" id="IPR011251">
    <property type="entry name" value="Luciferase-like_dom"/>
</dbReference>
<comment type="similarity">
    <text evidence="5">Belongs to the NtaA/SnaA/DszA monooxygenase family.</text>
</comment>
<accession>A0A0B5KH34</accession>
<dbReference type="PIRSF" id="PIRSF000337">
    <property type="entry name" value="NTA_MOA"/>
    <property type="match status" value="1"/>
</dbReference>
<evidence type="ECO:0000256" key="1">
    <source>
        <dbReference type="ARBA" id="ARBA00022630"/>
    </source>
</evidence>
<dbReference type="GO" id="GO:0004497">
    <property type="term" value="F:monooxygenase activity"/>
    <property type="evidence" value="ECO:0007669"/>
    <property type="project" value="UniProtKB-KW"/>
</dbReference>
<proteinExistence type="inferred from homology"/>
<feature type="binding site" evidence="6">
    <location>
        <position position="218"/>
    </location>
    <ligand>
        <name>FMN</name>
        <dbReference type="ChEBI" id="CHEBI:58210"/>
    </ligand>
</feature>
<dbReference type="EMBL" id="KF831418">
    <property type="protein sequence ID" value="AJG38047.1"/>
    <property type="molecule type" value="Genomic_DNA"/>
</dbReference>
<dbReference type="InterPro" id="IPR051260">
    <property type="entry name" value="Diverse_substr_monoxygenases"/>
</dbReference>
<evidence type="ECO:0000256" key="3">
    <source>
        <dbReference type="ARBA" id="ARBA00023002"/>
    </source>
</evidence>
<dbReference type="CDD" id="cd01095">
    <property type="entry name" value="Nitrilotriacetate_monoxgenase"/>
    <property type="match status" value="1"/>
</dbReference>
<feature type="binding site" evidence="6">
    <location>
        <position position="148"/>
    </location>
    <ligand>
        <name>FMN</name>
        <dbReference type="ChEBI" id="CHEBI:58210"/>
    </ligand>
</feature>
<organism evidence="8">
    <name type="scientific">Geobacillus sp. enrichment culture clone fosmid MGS-MG1</name>
    <dbReference type="NCBI Taxonomy" id="1549354"/>
    <lineage>
        <taxon>Bacteria</taxon>
        <taxon>Bacillati</taxon>
        <taxon>Bacillota</taxon>
        <taxon>Bacilli</taxon>
        <taxon>Bacillales</taxon>
        <taxon>Anoxybacillaceae</taxon>
        <taxon>Geobacillus</taxon>
        <taxon>environmental samples</taxon>
    </lineage>
</organism>
<dbReference type="AlphaFoldDB" id="A0A0B5KH34"/>
<dbReference type="Gene3D" id="3.20.20.30">
    <property type="entry name" value="Luciferase-like domain"/>
    <property type="match status" value="1"/>
</dbReference>
<dbReference type="GO" id="GO:0016705">
    <property type="term" value="F:oxidoreductase activity, acting on paired donors, with incorporation or reduction of molecular oxygen"/>
    <property type="evidence" value="ECO:0007669"/>
    <property type="project" value="InterPro"/>
</dbReference>
<reference evidence="8" key="1">
    <citation type="journal article" date="2015" name="Environ. Microbiol.">
        <title>Pressure adaptation is linked to thermal adaptation in salt-saturated marine habitats.</title>
        <authorList>
            <consortium name="The MAMBA Consortium"/>
            <person name="Alcaide M."/>
            <person name="Stogios P.J."/>
            <person name="Lafraya A."/>
            <person name="Tchigvintsev A."/>
            <person name="Flick R."/>
            <person name="Bargiela R."/>
            <person name="Chernikova T.N."/>
            <person name="Reva O.N."/>
            <person name="Hai T."/>
            <person name="Leggewie C.C."/>
            <person name="Katzke N."/>
            <person name="La Cono V."/>
            <person name="Matesanz R."/>
            <person name="Jebbar M."/>
            <person name="Jaeger K.E."/>
            <person name="Yakimov M.M."/>
            <person name="Yakunin A.F."/>
            <person name="Golyshin P.N."/>
            <person name="Golyshina O.V."/>
            <person name="Savchenko A."/>
            <person name="Ferrer M."/>
        </authorList>
    </citation>
    <scope>NUCLEOTIDE SEQUENCE</scope>
</reference>
<evidence type="ECO:0000256" key="6">
    <source>
        <dbReference type="PIRSR" id="PIRSR000337-1"/>
    </source>
</evidence>
<name>A0A0B5KH34_9BACL</name>
<feature type="domain" description="Luciferase-like" evidence="7">
    <location>
        <begin position="6"/>
        <end position="379"/>
    </location>
</feature>
<evidence type="ECO:0000256" key="4">
    <source>
        <dbReference type="ARBA" id="ARBA00023033"/>
    </source>
</evidence>
<keyword evidence="4 8" id="KW-0503">Monooxygenase</keyword>
<protein>
    <submittedName>
        <fullName evidence="8">Putative monooxygenase</fullName>
    </submittedName>
</protein>
<evidence type="ECO:0000259" key="7">
    <source>
        <dbReference type="Pfam" id="PF00296"/>
    </source>
</evidence>
<feature type="binding site" evidence="6">
    <location>
        <position position="144"/>
    </location>
    <ligand>
        <name>FMN</name>
        <dbReference type="ChEBI" id="CHEBI:58210"/>
    </ligand>
</feature>